<keyword evidence="1" id="KW-0472">Membrane</keyword>
<organism evidence="2 3">
    <name type="scientific">Amycolatopsis umgeniensis</name>
    <dbReference type="NCBI Taxonomy" id="336628"/>
    <lineage>
        <taxon>Bacteria</taxon>
        <taxon>Bacillati</taxon>
        <taxon>Actinomycetota</taxon>
        <taxon>Actinomycetes</taxon>
        <taxon>Pseudonocardiales</taxon>
        <taxon>Pseudonocardiaceae</taxon>
        <taxon>Amycolatopsis</taxon>
    </lineage>
</organism>
<name>A0A841B1V2_9PSEU</name>
<dbReference type="AlphaFoldDB" id="A0A841B1V2"/>
<gene>
    <name evidence="2" type="ORF">HDA45_005146</name>
</gene>
<evidence type="ECO:0000256" key="1">
    <source>
        <dbReference type="SAM" id="Phobius"/>
    </source>
</evidence>
<dbReference type="Proteomes" id="UP000580861">
    <property type="component" value="Unassembled WGS sequence"/>
</dbReference>
<evidence type="ECO:0000313" key="3">
    <source>
        <dbReference type="Proteomes" id="UP000580861"/>
    </source>
</evidence>
<accession>A0A841B1V2</accession>
<sequence>MRTQEARTPRSVLFTALLAVVVTAGVIVAVILLRPSAPAPTGEPGAAPLPDGAPSAPKVNCGHSACREIGAMTVGGVPVVLLADEAGKQGVVRIGADAVFPLIINDLGVTLKGDSLRCVDGATPVCLVRGETGGGSAGELLVARGGVWRDPGKPYFSDAGTVVLNDVTADGIADVIVVRHECPGAQSGSARCQAAPVLAEVYDVARGSVGCTRRYTAPSELRGWPDVRLTKADLRPCPER</sequence>
<dbReference type="EMBL" id="JACHMX010000001">
    <property type="protein sequence ID" value="MBB5855059.1"/>
    <property type="molecule type" value="Genomic_DNA"/>
</dbReference>
<keyword evidence="1" id="KW-0812">Transmembrane</keyword>
<feature type="transmembrane region" description="Helical" evidence="1">
    <location>
        <begin position="12"/>
        <end position="33"/>
    </location>
</feature>
<evidence type="ECO:0000313" key="2">
    <source>
        <dbReference type="EMBL" id="MBB5855059.1"/>
    </source>
</evidence>
<protein>
    <submittedName>
        <fullName evidence="2">Uncharacterized protein</fullName>
    </submittedName>
</protein>
<proteinExistence type="predicted"/>
<keyword evidence="1" id="KW-1133">Transmembrane helix</keyword>
<dbReference type="RefSeq" id="WP_221471233.1">
    <property type="nucleotide sequence ID" value="NZ_JBHTHS010000001.1"/>
</dbReference>
<reference evidence="2 3" key="1">
    <citation type="submission" date="2020-08" db="EMBL/GenBank/DDBJ databases">
        <title>Sequencing the genomes of 1000 actinobacteria strains.</title>
        <authorList>
            <person name="Klenk H.-P."/>
        </authorList>
    </citation>
    <scope>NUCLEOTIDE SEQUENCE [LARGE SCALE GENOMIC DNA]</scope>
    <source>
        <strain evidence="2 3">DSM 45272</strain>
    </source>
</reference>
<comment type="caution">
    <text evidence="2">The sequence shown here is derived from an EMBL/GenBank/DDBJ whole genome shotgun (WGS) entry which is preliminary data.</text>
</comment>
<keyword evidence="3" id="KW-1185">Reference proteome</keyword>